<dbReference type="Proteomes" id="UP001054846">
    <property type="component" value="Chromosome"/>
</dbReference>
<evidence type="ECO:0000256" key="3">
    <source>
        <dbReference type="PROSITE-ProRule" id="PRU00169"/>
    </source>
</evidence>
<keyword evidence="2" id="KW-0238">DNA-binding</keyword>
<dbReference type="PROSITE" id="PS50110">
    <property type="entry name" value="RESPONSE_REGULATORY"/>
    <property type="match status" value="1"/>
</dbReference>
<evidence type="ECO:0000259" key="5">
    <source>
        <dbReference type="PROSITE" id="PS50110"/>
    </source>
</evidence>
<dbReference type="PRINTS" id="PR00038">
    <property type="entry name" value="HTHLUXR"/>
</dbReference>
<dbReference type="PROSITE" id="PS00622">
    <property type="entry name" value="HTH_LUXR_1"/>
    <property type="match status" value="1"/>
</dbReference>
<proteinExistence type="predicted"/>
<evidence type="ECO:0000256" key="2">
    <source>
        <dbReference type="ARBA" id="ARBA00023125"/>
    </source>
</evidence>
<dbReference type="CDD" id="cd06170">
    <property type="entry name" value="LuxR_C_like"/>
    <property type="match status" value="1"/>
</dbReference>
<feature type="modified residue" description="4-aspartylphosphate" evidence="3">
    <location>
        <position position="54"/>
    </location>
</feature>
<dbReference type="InterPro" id="IPR001789">
    <property type="entry name" value="Sig_transdc_resp-reg_receiver"/>
</dbReference>
<accession>A0ABY3PIW7</accession>
<evidence type="ECO:0000256" key="1">
    <source>
        <dbReference type="ARBA" id="ARBA00022553"/>
    </source>
</evidence>
<dbReference type="InterPro" id="IPR058245">
    <property type="entry name" value="NreC/VraR/RcsB-like_REC"/>
</dbReference>
<dbReference type="SMART" id="SM00448">
    <property type="entry name" value="REC"/>
    <property type="match status" value="1"/>
</dbReference>
<dbReference type="CDD" id="cd17535">
    <property type="entry name" value="REC_NarL-like"/>
    <property type="match status" value="1"/>
</dbReference>
<dbReference type="Gene3D" id="3.40.50.2300">
    <property type="match status" value="1"/>
</dbReference>
<dbReference type="Pfam" id="PF00196">
    <property type="entry name" value="GerE"/>
    <property type="match status" value="1"/>
</dbReference>
<feature type="domain" description="HTH luxR-type" evidence="4">
    <location>
        <begin position="144"/>
        <end position="209"/>
    </location>
</feature>
<dbReference type="PROSITE" id="PS50043">
    <property type="entry name" value="HTH_LUXR_2"/>
    <property type="match status" value="1"/>
</dbReference>
<name>A0ABY3PIW7_9CYAN</name>
<dbReference type="InterPro" id="IPR016032">
    <property type="entry name" value="Sig_transdc_resp-reg_C-effctor"/>
</dbReference>
<protein>
    <submittedName>
        <fullName evidence="6">Response regulator transcription factor</fullName>
    </submittedName>
</protein>
<dbReference type="InterPro" id="IPR039420">
    <property type="entry name" value="WalR-like"/>
</dbReference>
<dbReference type="SUPFAM" id="SSF46894">
    <property type="entry name" value="C-terminal effector domain of the bipartite response regulators"/>
    <property type="match status" value="1"/>
</dbReference>
<feature type="domain" description="Response regulatory" evidence="5">
    <location>
        <begin position="3"/>
        <end position="119"/>
    </location>
</feature>
<reference evidence="6 7" key="1">
    <citation type="journal article" date="2021" name="Genome Biol. Evol.">
        <title>Complete Genome Sequencing of a Novel Gloeobacter Species from a Waterfall Cave in Mexico.</title>
        <authorList>
            <person name="Saw J.H."/>
            <person name="Cardona T."/>
            <person name="Montejano G."/>
        </authorList>
    </citation>
    <scope>NUCLEOTIDE SEQUENCE [LARGE SCALE GENOMIC DNA]</scope>
    <source>
        <strain evidence="6">MG652769</strain>
    </source>
</reference>
<gene>
    <name evidence="6" type="ORF">ISF26_17555</name>
</gene>
<dbReference type="PANTHER" id="PTHR43214:SF43">
    <property type="entry name" value="TWO-COMPONENT RESPONSE REGULATOR"/>
    <property type="match status" value="1"/>
</dbReference>
<evidence type="ECO:0000313" key="6">
    <source>
        <dbReference type="EMBL" id="UFP93576.1"/>
    </source>
</evidence>
<evidence type="ECO:0000313" key="7">
    <source>
        <dbReference type="Proteomes" id="UP001054846"/>
    </source>
</evidence>
<dbReference type="InterPro" id="IPR011006">
    <property type="entry name" value="CheY-like_superfamily"/>
</dbReference>
<dbReference type="PANTHER" id="PTHR43214">
    <property type="entry name" value="TWO-COMPONENT RESPONSE REGULATOR"/>
    <property type="match status" value="1"/>
</dbReference>
<keyword evidence="1 3" id="KW-0597">Phosphoprotein</keyword>
<dbReference type="Pfam" id="PF00072">
    <property type="entry name" value="Response_reg"/>
    <property type="match status" value="1"/>
</dbReference>
<dbReference type="EMBL" id="CP063845">
    <property type="protein sequence ID" value="UFP93576.1"/>
    <property type="molecule type" value="Genomic_DNA"/>
</dbReference>
<sequence length="212" mass="22846">MTRILIVEDHALMRIGLRQVLSQTPEYEVAGEAADGEQALAMARALQPDLVLMDLGLPVMSGTEVTRILKREYPAMRVLALTSHDEDESVFGALAAGADGYCLKATAGIASRLIAAVASVRDGAAWLDPEIADRVLRDLGRIPQAGADNPLSDREMEVLKLIADGLTNAEIGRRLYIASGTVRVHVSNIIAKLGVNDRVQAAVRALREGWIR</sequence>
<evidence type="ECO:0000259" key="4">
    <source>
        <dbReference type="PROSITE" id="PS50043"/>
    </source>
</evidence>
<organism evidence="6 7">
    <name type="scientific">Gloeobacter morelensis MG652769</name>
    <dbReference type="NCBI Taxonomy" id="2781736"/>
    <lineage>
        <taxon>Bacteria</taxon>
        <taxon>Bacillati</taxon>
        <taxon>Cyanobacteriota</taxon>
        <taxon>Cyanophyceae</taxon>
        <taxon>Gloeobacterales</taxon>
        <taxon>Gloeobacteraceae</taxon>
        <taxon>Gloeobacter</taxon>
        <taxon>Gloeobacter morelensis</taxon>
    </lineage>
</organism>
<dbReference type="InterPro" id="IPR000792">
    <property type="entry name" value="Tscrpt_reg_LuxR_C"/>
</dbReference>
<dbReference type="SUPFAM" id="SSF52172">
    <property type="entry name" value="CheY-like"/>
    <property type="match status" value="1"/>
</dbReference>
<dbReference type="RefSeq" id="WP_230840628.1">
    <property type="nucleotide sequence ID" value="NZ_CP063845.1"/>
</dbReference>
<keyword evidence="7" id="KW-1185">Reference proteome</keyword>
<dbReference type="SMART" id="SM00421">
    <property type="entry name" value="HTH_LUXR"/>
    <property type="match status" value="1"/>
</dbReference>